<name>A0ABQ2VIG4_9PSEU</name>
<sequence length="66" mass="7501">MIYNNLANTALSLIAVEDELNADPDAVQPILRGARPWTARRLVWGEEAVRVRRERVERCSTETPLP</sequence>
<evidence type="ECO:0000313" key="1">
    <source>
        <dbReference type="EMBL" id="GGU87161.1"/>
    </source>
</evidence>
<proteinExistence type="predicted"/>
<gene>
    <name evidence="1" type="ORF">GCM10010178_91310</name>
</gene>
<organism evidence="1 2">
    <name type="scientific">Lentzea flava</name>
    <dbReference type="NCBI Taxonomy" id="103732"/>
    <lineage>
        <taxon>Bacteria</taxon>
        <taxon>Bacillati</taxon>
        <taxon>Actinomycetota</taxon>
        <taxon>Actinomycetes</taxon>
        <taxon>Pseudonocardiales</taxon>
        <taxon>Pseudonocardiaceae</taxon>
        <taxon>Lentzea</taxon>
    </lineage>
</organism>
<comment type="caution">
    <text evidence="1">The sequence shown here is derived from an EMBL/GenBank/DDBJ whole genome shotgun (WGS) entry which is preliminary data.</text>
</comment>
<dbReference type="Proteomes" id="UP000649573">
    <property type="component" value="Unassembled WGS sequence"/>
</dbReference>
<evidence type="ECO:0000313" key="2">
    <source>
        <dbReference type="Proteomes" id="UP000649573"/>
    </source>
</evidence>
<protein>
    <submittedName>
        <fullName evidence="1">Uncharacterized protein</fullName>
    </submittedName>
</protein>
<reference evidence="2" key="1">
    <citation type="journal article" date="2019" name="Int. J. Syst. Evol. Microbiol.">
        <title>The Global Catalogue of Microorganisms (GCM) 10K type strain sequencing project: providing services to taxonomists for standard genome sequencing and annotation.</title>
        <authorList>
            <consortium name="The Broad Institute Genomics Platform"/>
            <consortium name="The Broad Institute Genome Sequencing Center for Infectious Disease"/>
            <person name="Wu L."/>
            <person name="Ma J."/>
        </authorList>
    </citation>
    <scope>NUCLEOTIDE SEQUENCE [LARGE SCALE GENOMIC DNA]</scope>
    <source>
        <strain evidence="2">JCM 3296</strain>
    </source>
</reference>
<keyword evidence="2" id="KW-1185">Reference proteome</keyword>
<dbReference type="EMBL" id="BMRE01000110">
    <property type="protein sequence ID" value="GGU87161.1"/>
    <property type="molecule type" value="Genomic_DNA"/>
</dbReference>
<accession>A0ABQ2VIG4</accession>